<name>A0A6N8T9S8_SHIZO</name>
<evidence type="ECO:0000313" key="3">
    <source>
        <dbReference type="Proteomes" id="UP000440304"/>
    </source>
</evidence>
<dbReference type="AlphaFoldDB" id="A0A6N8T9S8"/>
<organism evidence="2 3">
    <name type="scientific">Shinella zoogloeoides</name>
    <name type="common">Crabtreella saccharophila</name>
    <dbReference type="NCBI Taxonomy" id="352475"/>
    <lineage>
        <taxon>Bacteria</taxon>
        <taxon>Pseudomonadati</taxon>
        <taxon>Pseudomonadota</taxon>
        <taxon>Alphaproteobacteria</taxon>
        <taxon>Hyphomicrobiales</taxon>
        <taxon>Rhizobiaceae</taxon>
        <taxon>Shinella</taxon>
    </lineage>
</organism>
<reference evidence="2 3" key="1">
    <citation type="submission" date="2019-12" db="EMBL/GenBank/DDBJ databases">
        <title>Shinella granuli gen. nov., sp. nov., and proposal of the reclassification of Zoogloea ramigera ATCC 19623 as Shinella zoogloeoides sp. nov.</title>
        <authorList>
            <person name="Gao J."/>
        </authorList>
    </citation>
    <scope>NUCLEOTIDE SEQUENCE [LARGE SCALE GENOMIC DNA]</scope>
    <source>
        <strain evidence="2 3">DSM 287</strain>
    </source>
</reference>
<protein>
    <submittedName>
        <fullName evidence="2">DUF1127 domain-containing protein</fullName>
    </submittedName>
</protein>
<evidence type="ECO:0000259" key="1">
    <source>
        <dbReference type="Pfam" id="PF06568"/>
    </source>
</evidence>
<dbReference type="EMBL" id="WUML01000001">
    <property type="protein sequence ID" value="MXN98915.1"/>
    <property type="molecule type" value="Genomic_DNA"/>
</dbReference>
<dbReference type="Proteomes" id="UP000440304">
    <property type="component" value="Unassembled WGS sequence"/>
</dbReference>
<gene>
    <name evidence="2" type="ORF">GR156_01255</name>
</gene>
<proteinExistence type="predicted"/>
<feature type="domain" description="YjiS-like" evidence="1">
    <location>
        <begin position="25"/>
        <end position="61"/>
    </location>
</feature>
<dbReference type="InterPro" id="IPR009506">
    <property type="entry name" value="YjiS-like"/>
</dbReference>
<dbReference type="RefSeq" id="WP_160784380.1">
    <property type="nucleotide sequence ID" value="NZ_CP086610.1"/>
</dbReference>
<comment type="caution">
    <text evidence="2">The sequence shown here is derived from an EMBL/GenBank/DDBJ whole genome shotgun (WGS) entry which is preliminary data.</text>
</comment>
<dbReference type="OrthoDB" id="8399238at2"/>
<accession>A0A6N8T9S8</accession>
<dbReference type="Pfam" id="PF06568">
    <property type="entry name" value="YjiS-like"/>
    <property type="match status" value="1"/>
</dbReference>
<evidence type="ECO:0000313" key="2">
    <source>
        <dbReference type="EMBL" id="MXN98915.1"/>
    </source>
</evidence>
<sequence length="74" mass="8711">MAIDTIHAEAAVTGAPHFPTLLIRIWRACRAWYVRRRTRYSLLEMTDDQLQDIGISRSEARREIEKSFYWDANA</sequence>